<dbReference type="InterPro" id="IPR011037">
    <property type="entry name" value="Pyrv_Knase-like_insert_dom_sf"/>
</dbReference>
<accession>A0A8J3G817</accession>
<evidence type="ECO:0000313" key="3">
    <source>
        <dbReference type="Proteomes" id="UP000598271"/>
    </source>
</evidence>
<dbReference type="AlphaFoldDB" id="A0A8J3G817"/>
<dbReference type="PANTHER" id="PTHR36930">
    <property type="entry name" value="METAL-SULFUR CLUSTER BIOSYNTHESIS PROTEINS YUAD-RELATED"/>
    <property type="match status" value="1"/>
</dbReference>
<gene>
    <name evidence="2" type="ORF">GCM10007390_14740</name>
</gene>
<comment type="caution">
    <text evidence="2">The sequence shown here is derived from an EMBL/GenBank/DDBJ whole genome shotgun (WGS) entry which is preliminary data.</text>
</comment>
<proteinExistence type="predicted"/>
<dbReference type="Proteomes" id="UP000598271">
    <property type="component" value="Unassembled WGS sequence"/>
</dbReference>
<dbReference type="GO" id="GO:0030151">
    <property type="term" value="F:molybdenum ion binding"/>
    <property type="evidence" value="ECO:0007669"/>
    <property type="project" value="InterPro"/>
</dbReference>
<dbReference type="InterPro" id="IPR052716">
    <property type="entry name" value="MOSC_domain"/>
</dbReference>
<dbReference type="EMBL" id="BMXF01000001">
    <property type="protein sequence ID" value="GHB61888.1"/>
    <property type="molecule type" value="Genomic_DNA"/>
</dbReference>
<sequence>MASLSEKSPLSQLMGNFAQPGTVEWLGIRPIKRQPMQEVTEVFARPGTGLDGDHYAGKPGSKRQVTLIQAEHLPAVASYLGQETVDPLLLRRNIVVRGLNLLALKDKRFTIGEAEFEYSGECHPCSRMEQNLGPGGYNAMRQHGGILARVVLEGRIQVGDRVEVVAERAQ</sequence>
<name>A0A8J3G817_9BACT</name>
<dbReference type="InterPro" id="IPR005302">
    <property type="entry name" value="MoCF_Sase_C"/>
</dbReference>
<dbReference type="RefSeq" id="WP_189563668.1">
    <property type="nucleotide sequence ID" value="NZ_BMXF01000001.1"/>
</dbReference>
<dbReference type="SUPFAM" id="SSF50800">
    <property type="entry name" value="PK beta-barrel domain-like"/>
    <property type="match status" value="1"/>
</dbReference>
<dbReference type="GO" id="GO:0030170">
    <property type="term" value="F:pyridoxal phosphate binding"/>
    <property type="evidence" value="ECO:0007669"/>
    <property type="project" value="InterPro"/>
</dbReference>
<evidence type="ECO:0000313" key="2">
    <source>
        <dbReference type="EMBL" id="GHB61888.1"/>
    </source>
</evidence>
<dbReference type="Pfam" id="PF03473">
    <property type="entry name" value="MOSC"/>
    <property type="match status" value="1"/>
</dbReference>
<keyword evidence="3" id="KW-1185">Reference proteome</keyword>
<dbReference type="PROSITE" id="PS51340">
    <property type="entry name" value="MOSC"/>
    <property type="match status" value="1"/>
</dbReference>
<dbReference type="Gene3D" id="2.40.33.20">
    <property type="entry name" value="PK beta-barrel domain-like"/>
    <property type="match status" value="1"/>
</dbReference>
<organism evidence="2 3">
    <name type="scientific">Persicitalea jodogahamensis</name>
    <dbReference type="NCBI Taxonomy" id="402147"/>
    <lineage>
        <taxon>Bacteria</taxon>
        <taxon>Pseudomonadati</taxon>
        <taxon>Bacteroidota</taxon>
        <taxon>Cytophagia</taxon>
        <taxon>Cytophagales</taxon>
        <taxon>Spirosomataceae</taxon>
        <taxon>Persicitalea</taxon>
    </lineage>
</organism>
<evidence type="ECO:0000259" key="1">
    <source>
        <dbReference type="PROSITE" id="PS51340"/>
    </source>
</evidence>
<dbReference type="GO" id="GO:0003824">
    <property type="term" value="F:catalytic activity"/>
    <property type="evidence" value="ECO:0007669"/>
    <property type="project" value="InterPro"/>
</dbReference>
<dbReference type="PANTHER" id="PTHR36930:SF1">
    <property type="entry name" value="MOSC DOMAIN-CONTAINING PROTEIN"/>
    <property type="match status" value="1"/>
</dbReference>
<reference evidence="2 3" key="1">
    <citation type="journal article" date="2014" name="Int. J. Syst. Evol. Microbiol.">
        <title>Complete genome sequence of Corynebacterium casei LMG S-19264T (=DSM 44701T), isolated from a smear-ripened cheese.</title>
        <authorList>
            <consortium name="US DOE Joint Genome Institute (JGI-PGF)"/>
            <person name="Walter F."/>
            <person name="Albersmeier A."/>
            <person name="Kalinowski J."/>
            <person name="Ruckert C."/>
        </authorList>
    </citation>
    <scope>NUCLEOTIDE SEQUENCE [LARGE SCALE GENOMIC DNA]</scope>
    <source>
        <strain evidence="2 3">KCTC 12866</strain>
    </source>
</reference>
<protein>
    <submittedName>
        <fullName evidence="2">Molybdenum cofactor sulfurase</fullName>
    </submittedName>
</protein>
<feature type="domain" description="MOSC" evidence="1">
    <location>
        <begin position="37"/>
        <end position="165"/>
    </location>
</feature>